<name>A0A183ICF9_9BILA</name>
<dbReference type="GO" id="GO:0005615">
    <property type="term" value="C:extracellular space"/>
    <property type="evidence" value="ECO:0007669"/>
    <property type="project" value="TreeGrafter"/>
</dbReference>
<gene>
    <name evidence="3" type="ORF">SBAD_LOCUS1303</name>
</gene>
<keyword evidence="1" id="KW-0217">Developmental protein</keyword>
<reference evidence="5" key="1">
    <citation type="submission" date="2016-06" db="UniProtKB">
        <authorList>
            <consortium name="WormBaseParasite"/>
        </authorList>
    </citation>
    <scope>IDENTIFICATION</scope>
</reference>
<dbReference type="PANTHER" id="PTHR46526">
    <property type="entry name" value="CHORDIN"/>
    <property type="match status" value="1"/>
</dbReference>
<dbReference type="Proteomes" id="UP000270296">
    <property type="component" value="Unassembled WGS sequence"/>
</dbReference>
<dbReference type="PROSITE" id="PS50933">
    <property type="entry name" value="CHRD"/>
    <property type="match status" value="1"/>
</dbReference>
<dbReference type="AlphaFoldDB" id="A0A183ICF9"/>
<dbReference type="GO" id="GO:0009953">
    <property type="term" value="P:dorsal/ventral pattern formation"/>
    <property type="evidence" value="ECO:0007669"/>
    <property type="project" value="TreeGrafter"/>
</dbReference>
<dbReference type="WBParaSite" id="SBAD_0000136001-mRNA-1">
    <property type="protein sequence ID" value="SBAD_0000136001-mRNA-1"/>
    <property type="gene ID" value="SBAD_0000136001"/>
</dbReference>
<dbReference type="PANTHER" id="PTHR46526:SF1">
    <property type="entry name" value="CHORDIN"/>
    <property type="match status" value="1"/>
</dbReference>
<evidence type="ECO:0000256" key="1">
    <source>
        <dbReference type="PROSITE-ProRule" id="PRU00230"/>
    </source>
</evidence>
<sequence>MMDKSSHVAGRMTNDRRVLSCRWRMNDGSGQACFVRVSSLVREPALASKHVWRLITCATCPFDVRLGWFGFDRDQNRSNFHCPLVGLHPPTHWTDGRVHKKRRIIGRVICKNFIKQCPKPDCPNPIALPGQCCKTCLKTGPMVIDVFEDSNDKGDYVWGAGYHEFMALMTGRFRTPAVMTEGIGRAYITLDGSRIHISVYTEKLDESPLAIQVLDGQNAILFEKSITGGNMEKPMCAFWSKVPKMYIQSLKKHELQITLVTEKQPEGVIGGSIRKHKILHRETFTGLLFPHGVCCSIVAGYGAVVAVEVQGSNAETLHIVGWLNANPGVGSEQNNNNNNSDSDNGVVVFFGKDGGRQKQFTSSNTKLVSKVGFYQNTNNGLTACCDVDS</sequence>
<dbReference type="InterPro" id="IPR052278">
    <property type="entry name" value="Chordin-like_regulators"/>
</dbReference>
<feature type="domain" description="CHRD" evidence="2">
    <location>
        <begin position="161"/>
        <end position="278"/>
    </location>
</feature>
<dbReference type="SMART" id="SM00754">
    <property type="entry name" value="CHRD"/>
    <property type="match status" value="1"/>
</dbReference>
<proteinExistence type="predicted"/>
<evidence type="ECO:0000259" key="2">
    <source>
        <dbReference type="PROSITE" id="PS50933"/>
    </source>
</evidence>
<evidence type="ECO:0000313" key="3">
    <source>
        <dbReference type="EMBL" id="VDO93900.1"/>
    </source>
</evidence>
<organism evidence="5">
    <name type="scientific">Soboliphyme baturini</name>
    <dbReference type="NCBI Taxonomy" id="241478"/>
    <lineage>
        <taxon>Eukaryota</taxon>
        <taxon>Metazoa</taxon>
        <taxon>Ecdysozoa</taxon>
        <taxon>Nematoda</taxon>
        <taxon>Enoplea</taxon>
        <taxon>Dorylaimia</taxon>
        <taxon>Dioctophymatida</taxon>
        <taxon>Dioctophymatoidea</taxon>
        <taxon>Soboliphymatidae</taxon>
        <taxon>Soboliphyme</taxon>
    </lineage>
</organism>
<reference evidence="3 4" key="2">
    <citation type="submission" date="2018-11" db="EMBL/GenBank/DDBJ databases">
        <authorList>
            <consortium name="Pathogen Informatics"/>
        </authorList>
    </citation>
    <scope>NUCLEOTIDE SEQUENCE [LARGE SCALE GENOMIC DNA]</scope>
</reference>
<dbReference type="GO" id="GO:0030514">
    <property type="term" value="P:negative regulation of BMP signaling pathway"/>
    <property type="evidence" value="ECO:0007669"/>
    <property type="project" value="TreeGrafter"/>
</dbReference>
<evidence type="ECO:0000313" key="5">
    <source>
        <dbReference type="WBParaSite" id="SBAD_0000136001-mRNA-1"/>
    </source>
</evidence>
<keyword evidence="4" id="KW-1185">Reference proteome</keyword>
<dbReference type="EMBL" id="UZAM01006780">
    <property type="protein sequence ID" value="VDO93900.1"/>
    <property type="molecule type" value="Genomic_DNA"/>
</dbReference>
<dbReference type="OrthoDB" id="9829321at2759"/>
<evidence type="ECO:0000313" key="4">
    <source>
        <dbReference type="Proteomes" id="UP000270296"/>
    </source>
</evidence>
<accession>A0A183ICF9</accession>
<protein>
    <submittedName>
        <fullName evidence="5">CHRD domain-containing protein</fullName>
    </submittedName>
</protein>
<dbReference type="InterPro" id="IPR010895">
    <property type="entry name" value="CHRD"/>
</dbReference>
<dbReference type="GO" id="GO:0036122">
    <property type="term" value="F:BMP binding"/>
    <property type="evidence" value="ECO:0007669"/>
    <property type="project" value="TreeGrafter"/>
</dbReference>